<reference evidence="3 4" key="1">
    <citation type="submission" date="2024-08" db="EMBL/GenBank/DDBJ databases">
        <title>Mycobacterium servetensis sp. nov., a novel rapid-growing mycobacterial species recovered from a human patient in Zaragoza, Spain.</title>
        <authorList>
            <person name="Tristancho-Baro A.I."/>
            <person name="Buenestado-Serrano S."/>
            <person name="Garcia De Viedma D."/>
            <person name="Milagro-Beamonte A."/>
            <person name="Burillo N."/>
            <person name="Sanz S."/>
            <person name="Lopez-Calleja A.I."/>
            <person name="Penas-Utrilla D."/>
            <person name="Guardingo M."/>
            <person name="Garcia M.J."/>
            <person name="Vinuelas-Bayon J."/>
        </authorList>
    </citation>
    <scope>NUCLEOTIDE SEQUENCE [LARGE SCALE GENOMIC DNA]</scope>
    <source>
        <strain evidence="4">HUMS_12744610</strain>
    </source>
</reference>
<organism evidence="3 4">
    <name type="scientific">Mycobacterium servetii</name>
    <dbReference type="NCBI Taxonomy" id="3237418"/>
    <lineage>
        <taxon>Bacteria</taxon>
        <taxon>Bacillati</taxon>
        <taxon>Actinomycetota</taxon>
        <taxon>Actinomycetes</taxon>
        <taxon>Mycobacteriales</taxon>
        <taxon>Mycobacteriaceae</taxon>
        <taxon>Mycobacterium</taxon>
    </lineage>
</organism>
<protein>
    <submittedName>
        <fullName evidence="3">PE-PPE domain-containing protein</fullName>
    </submittedName>
</protein>
<name>A0ABV4C7Q0_9MYCO</name>
<dbReference type="InterPro" id="IPR000084">
    <property type="entry name" value="PE-PGRS_N"/>
</dbReference>
<comment type="caution">
    <text evidence="3">The sequence shown here is derived from an EMBL/GenBank/DDBJ whole genome shotgun (WGS) entry which is preliminary data.</text>
</comment>
<dbReference type="Pfam" id="PF08237">
    <property type="entry name" value="PE-PPE"/>
    <property type="match status" value="1"/>
</dbReference>
<feature type="domain" description="PE-PPE" evidence="2">
    <location>
        <begin position="168"/>
        <end position="389"/>
    </location>
</feature>
<evidence type="ECO:0000313" key="4">
    <source>
        <dbReference type="Proteomes" id="UP001564760"/>
    </source>
</evidence>
<dbReference type="InterPro" id="IPR038332">
    <property type="entry name" value="PPE_sf"/>
</dbReference>
<sequence length="582" mass="58897">MPFVLAQPQTIATAVADVSGIGSAIGAANAETAGWTTGLQAAAADEVSAATANLFSAFGQEYQALLRQAQSFHDEFARALTGTATAYAATESAATSTLGSFGATAQAQFAALTGGATAAGTAGATQLASTTPVQTALILGASGVPIPDAKYIATAYGNYVSRNFTTSNIQGLFTPEGLYPITGIKDLTLNISVDRGLTILNNALTGPNAPTQPVTVFGYSQGAILAALELPNLVAAHVPTSNVSFVLVGNEMTPNGGMLARFPGLDLPSLGIPFYGGMASNTGYSIYNYTLEYDGFADFPQYPIDILADLNAFAGIAFVHGTYLTIPASQISQAITLPVSPGYDGGSHYYMIPTQNLPLLEPLRLIPGIGNPLADLLQPDLRYLVNWGYGDPNYGYSTGYANVTTPFGVLPPLNATLALGPDLLSGAYQGILAAGSDLSAQGLPSLSLSAPALASLGGAPPAAPTGISLTSALDGAISGLENANTGFANALAADVSTAYATLLPTADIATALVVTLPSYDANLFLNGITQAINGQPLQGLANAIGQPIAADVGLGTLAGGVEFLTLASALDTILTGTPHPSP</sequence>
<dbReference type="RefSeq" id="WP_369741184.1">
    <property type="nucleotide sequence ID" value="NZ_JBGEDP010000001.1"/>
</dbReference>
<gene>
    <name evidence="3" type="ORF">AB8998_28225</name>
</gene>
<keyword evidence="4" id="KW-1185">Reference proteome</keyword>
<evidence type="ECO:0000259" key="1">
    <source>
        <dbReference type="Pfam" id="PF00934"/>
    </source>
</evidence>
<proteinExistence type="predicted"/>
<evidence type="ECO:0000313" key="3">
    <source>
        <dbReference type="EMBL" id="MEY8018578.1"/>
    </source>
</evidence>
<dbReference type="Pfam" id="PF00934">
    <property type="entry name" value="PE"/>
    <property type="match status" value="1"/>
</dbReference>
<dbReference type="InterPro" id="IPR013228">
    <property type="entry name" value="PE-PPE_C"/>
</dbReference>
<dbReference type="SUPFAM" id="SSF53474">
    <property type="entry name" value="alpha/beta-Hydrolases"/>
    <property type="match status" value="1"/>
</dbReference>
<dbReference type="SUPFAM" id="SSF140459">
    <property type="entry name" value="PE/PPE dimer-like"/>
    <property type="match status" value="1"/>
</dbReference>
<feature type="domain" description="PE" evidence="1">
    <location>
        <begin position="4"/>
        <end position="93"/>
    </location>
</feature>
<accession>A0ABV4C7Q0</accession>
<dbReference type="InterPro" id="IPR029058">
    <property type="entry name" value="AB_hydrolase_fold"/>
</dbReference>
<dbReference type="EMBL" id="JBGEDP010000001">
    <property type="protein sequence ID" value="MEY8018578.1"/>
    <property type="molecule type" value="Genomic_DNA"/>
</dbReference>
<dbReference type="Gene3D" id="3.40.50.1820">
    <property type="entry name" value="alpha/beta hydrolase"/>
    <property type="match status" value="1"/>
</dbReference>
<evidence type="ECO:0000259" key="2">
    <source>
        <dbReference type="Pfam" id="PF08237"/>
    </source>
</evidence>
<dbReference type="Gene3D" id="1.10.287.850">
    <property type="entry name" value="HP0062-like domain"/>
    <property type="match status" value="1"/>
</dbReference>
<dbReference type="Proteomes" id="UP001564760">
    <property type="component" value="Unassembled WGS sequence"/>
</dbReference>